<dbReference type="Gene3D" id="1.25.40.10">
    <property type="entry name" value="Tetratricopeptide repeat domain"/>
    <property type="match status" value="1"/>
</dbReference>
<evidence type="ECO:0000313" key="1">
    <source>
        <dbReference type="EMBL" id="GGX68073.1"/>
    </source>
</evidence>
<evidence type="ECO:0008006" key="3">
    <source>
        <dbReference type="Google" id="ProtNLM"/>
    </source>
</evidence>
<dbReference type="EMBL" id="BMYV01000002">
    <property type="protein sequence ID" value="GGX68073.1"/>
    <property type="molecule type" value="Genomic_DNA"/>
</dbReference>
<gene>
    <name evidence="1" type="ORF">GCM10011309_17270</name>
</gene>
<dbReference type="SUPFAM" id="SSF48452">
    <property type="entry name" value="TPR-like"/>
    <property type="match status" value="1"/>
</dbReference>
<organism evidence="1 2">
    <name type="scientific">Litorimonas cladophorae</name>
    <dbReference type="NCBI Taxonomy" id="1220491"/>
    <lineage>
        <taxon>Bacteria</taxon>
        <taxon>Pseudomonadati</taxon>
        <taxon>Pseudomonadota</taxon>
        <taxon>Alphaproteobacteria</taxon>
        <taxon>Maricaulales</taxon>
        <taxon>Robiginitomaculaceae</taxon>
    </lineage>
</organism>
<name>A0A918KLN4_9PROT</name>
<accession>A0A918KLN4</accession>
<dbReference type="AlphaFoldDB" id="A0A918KLN4"/>
<dbReference type="InterPro" id="IPR011990">
    <property type="entry name" value="TPR-like_helical_dom_sf"/>
</dbReference>
<sequence length="139" mass="14661">MTIHPLRVGIIAATIFAALGLSAALLPAGASVIQPSQTIIETPTEFVVTTASGKYVKEGIAAFEKRDYPKSVAMNKASLRLKPKGKTAAAALSNLCASWAMLDEAFRAEAACQAALTIKPNYGPAQSNLERLESKRATE</sequence>
<evidence type="ECO:0000313" key="2">
    <source>
        <dbReference type="Proteomes" id="UP000600865"/>
    </source>
</evidence>
<protein>
    <recommendedName>
        <fullName evidence="3">Tetratricopeptide repeat protein</fullName>
    </recommendedName>
</protein>
<keyword evidence="2" id="KW-1185">Reference proteome</keyword>
<proteinExistence type="predicted"/>
<dbReference type="Proteomes" id="UP000600865">
    <property type="component" value="Unassembled WGS sequence"/>
</dbReference>
<comment type="caution">
    <text evidence="1">The sequence shown here is derived from an EMBL/GenBank/DDBJ whole genome shotgun (WGS) entry which is preliminary data.</text>
</comment>
<reference evidence="1 2" key="1">
    <citation type="journal article" date="2014" name="Int. J. Syst. Evol. Microbiol.">
        <title>Complete genome sequence of Corynebacterium casei LMG S-19264T (=DSM 44701T), isolated from a smear-ripened cheese.</title>
        <authorList>
            <consortium name="US DOE Joint Genome Institute (JGI-PGF)"/>
            <person name="Walter F."/>
            <person name="Albersmeier A."/>
            <person name="Kalinowski J."/>
            <person name="Ruckert C."/>
        </authorList>
    </citation>
    <scope>NUCLEOTIDE SEQUENCE [LARGE SCALE GENOMIC DNA]</scope>
    <source>
        <strain evidence="1 2">KCTC 23968</strain>
    </source>
</reference>